<name>S8CJD9_9LAMI</name>
<dbReference type="EMBL" id="AUSU01004621">
    <property type="protein sequence ID" value="EPS64776.1"/>
    <property type="molecule type" value="Genomic_DNA"/>
</dbReference>
<dbReference type="OrthoDB" id="2684236at2759"/>
<dbReference type="InterPro" id="IPR009836">
    <property type="entry name" value="GRDP-like"/>
</dbReference>
<evidence type="ECO:0000259" key="1">
    <source>
        <dbReference type="Pfam" id="PF25334"/>
    </source>
</evidence>
<dbReference type="Pfam" id="PF25334">
    <property type="entry name" value="C2_GRDP"/>
    <property type="match status" value="1"/>
</dbReference>
<sequence length="397" mass="45552">MERDQELEWEKAQSIEITTDLVSAAKFHLNFLAAVDRNRWLYEGPGLERAIYRYNACWLPLLAKHCESPLIEGPLVIPLDCEWIWHCHRLNPIRYKRDCEELFGRILDSGSVASSLHNRPMASSEEFWRTHFPLESYELELPSSYQDSKPVEKVAVEKCSDYDLVSAVQRQVPFFYQVSRPYMADARFIKEAVARYKGFLHLIRKNKEKGVNSFSVPTYDIDLIWHTHQLHPVSYCNDLMSTMGMVLEHDDTDPDRSKGQKLDVGFSVTTATYEEMYGRRYWRAGAMYRGSAPSPVRTSPYSGIVADERNTLFSDDNWKTVFPDVKVFEVMLEIISVRNQPDGLLLLHKGGSLMVSFSKTQPDAIFNVKGNLAIFSVTGKKQVASFRCQPAGNLILE</sequence>
<evidence type="ECO:0000313" key="3">
    <source>
        <dbReference type="Proteomes" id="UP000015453"/>
    </source>
</evidence>
<dbReference type="AlphaFoldDB" id="S8CJD9"/>
<comment type="caution">
    <text evidence="2">The sequence shown here is derived from an EMBL/GenBank/DDBJ whole genome shotgun (WGS) entry which is preliminary data.</text>
</comment>
<protein>
    <recommendedName>
        <fullName evidence="1">GRDP C2 domain-containing protein</fullName>
    </recommendedName>
</protein>
<evidence type="ECO:0000313" key="2">
    <source>
        <dbReference type="EMBL" id="EPS64776.1"/>
    </source>
</evidence>
<dbReference type="PANTHER" id="PTHR34365:SF7">
    <property type="entry name" value="GLYCINE-RICH DOMAIN-CONTAINING PROTEIN 1"/>
    <property type="match status" value="1"/>
</dbReference>
<dbReference type="PANTHER" id="PTHR34365">
    <property type="entry name" value="ENOLASE (DUF1399)"/>
    <property type="match status" value="1"/>
</dbReference>
<dbReference type="Proteomes" id="UP000015453">
    <property type="component" value="Unassembled WGS sequence"/>
</dbReference>
<feature type="domain" description="GRDP C2" evidence="1">
    <location>
        <begin position="325"/>
        <end position="397"/>
    </location>
</feature>
<feature type="non-terminal residue" evidence="2">
    <location>
        <position position="397"/>
    </location>
</feature>
<dbReference type="Pfam" id="PF07173">
    <property type="entry name" value="GRDP-like"/>
    <property type="match status" value="1"/>
</dbReference>
<gene>
    <name evidence="2" type="ORF">M569_10005</name>
</gene>
<accession>S8CJD9</accession>
<proteinExistence type="predicted"/>
<organism evidence="2 3">
    <name type="scientific">Genlisea aurea</name>
    <dbReference type="NCBI Taxonomy" id="192259"/>
    <lineage>
        <taxon>Eukaryota</taxon>
        <taxon>Viridiplantae</taxon>
        <taxon>Streptophyta</taxon>
        <taxon>Embryophyta</taxon>
        <taxon>Tracheophyta</taxon>
        <taxon>Spermatophyta</taxon>
        <taxon>Magnoliopsida</taxon>
        <taxon>eudicotyledons</taxon>
        <taxon>Gunneridae</taxon>
        <taxon>Pentapetalae</taxon>
        <taxon>asterids</taxon>
        <taxon>lamiids</taxon>
        <taxon>Lamiales</taxon>
        <taxon>Lentibulariaceae</taxon>
        <taxon>Genlisea</taxon>
    </lineage>
</organism>
<reference evidence="2 3" key="1">
    <citation type="journal article" date="2013" name="BMC Genomics">
        <title>The miniature genome of a carnivorous plant Genlisea aurea contains a low number of genes and short non-coding sequences.</title>
        <authorList>
            <person name="Leushkin E.V."/>
            <person name="Sutormin R.A."/>
            <person name="Nabieva E.R."/>
            <person name="Penin A.A."/>
            <person name="Kondrashov A.S."/>
            <person name="Logacheva M.D."/>
        </authorList>
    </citation>
    <scope>NUCLEOTIDE SEQUENCE [LARGE SCALE GENOMIC DNA]</scope>
</reference>
<keyword evidence="3" id="KW-1185">Reference proteome</keyword>
<dbReference type="InterPro" id="IPR057458">
    <property type="entry name" value="GRDP_C2"/>
</dbReference>